<evidence type="ECO:0000256" key="5">
    <source>
        <dbReference type="ARBA" id="ARBA00036184"/>
    </source>
</evidence>
<evidence type="ECO:0000256" key="8">
    <source>
        <dbReference type="ARBA" id="ARBA00038944"/>
    </source>
</evidence>
<dbReference type="PROSITE" id="PS01129">
    <property type="entry name" value="PSI_RLU"/>
    <property type="match status" value="1"/>
</dbReference>
<proteinExistence type="inferred from homology"/>
<comment type="catalytic activity">
    <reaction evidence="5">
        <text>uridine(32) in tRNA = pseudouridine(32) in tRNA</text>
        <dbReference type="Rhea" id="RHEA:42544"/>
        <dbReference type="Rhea" id="RHEA-COMP:10107"/>
        <dbReference type="Rhea" id="RHEA-COMP:10108"/>
        <dbReference type="ChEBI" id="CHEBI:65314"/>
        <dbReference type="ChEBI" id="CHEBI:65315"/>
        <dbReference type="EC" id="5.4.99.28"/>
    </reaction>
</comment>
<comment type="caution">
    <text evidence="17">The sequence shown here is derived from an EMBL/GenBank/DDBJ whole genome shotgun (WGS) entry which is preliminary data.</text>
</comment>
<name>A0A1V3I8B1_9PAST</name>
<dbReference type="InterPro" id="IPR020103">
    <property type="entry name" value="PsdUridine_synth_cat_dom_sf"/>
</dbReference>
<dbReference type="EC" id="5.4.99.29" evidence="9"/>
<dbReference type="InterPro" id="IPR006145">
    <property type="entry name" value="PsdUridine_synth_RsuA/RluA"/>
</dbReference>
<dbReference type="EC" id="5.4.99.28" evidence="8"/>
<dbReference type="STRING" id="1908258.BKK48_07260"/>
<dbReference type="CDD" id="cd02869">
    <property type="entry name" value="PseudoU_synth_RluA_like"/>
    <property type="match status" value="1"/>
</dbReference>
<dbReference type="PANTHER" id="PTHR21600:SF91">
    <property type="entry name" value="DUAL-SPECIFICITY RNA PSEUDOURIDINE SYNTHASE RLUA"/>
    <property type="match status" value="1"/>
</dbReference>
<dbReference type="GO" id="GO:0008033">
    <property type="term" value="P:tRNA processing"/>
    <property type="evidence" value="ECO:0007669"/>
    <property type="project" value="UniProtKB-KW"/>
</dbReference>
<keyword evidence="2" id="KW-0698">rRNA processing</keyword>
<gene>
    <name evidence="17" type="ORF">BKK48_07260</name>
</gene>
<evidence type="ECO:0000256" key="3">
    <source>
        <dbReference type="ARBA" id="ARBA00022694"/>
    </source>
</evidence>
<evidence type="ECO:0000256" key="15">
    <source>
        <dbReference type="ARBA" id="ARBA00043143"/>
    </source>
</evidence>
<dbReference type="InterPro" id="IPR050188">
    <property type="entry name" value="RluA_PseudoU_synthase"/>
</dbReference>
<keyword evidence="3" id="KW-0819">tRNA processing</keyword>
<evidence type="ECO:0000256" key="12">
    <source>
        <dbReference type="ARBA" id="ARBA00042372"/>
    </source>
</evidence>
<evidence type="ECO:0000259" key="16">
    <source>
        <dbReference type="Pfam" id="PF00849"/>
    </source>
</evidence>
<evidence type="ECO:0000256" key="4">
    <source>
        <dbReference type="ARBA" id="ARBA00023235"/>
    </source>
</evidence>
<dbReference type="OrthoDB" id="9807829at2"/>
<comment type="catalytic activity">
    <reaction evidence="6">
        <text>uridine(746) in 23S rRNA = pseudouridine(746) in 23S rRNA</text>
        <dbReference type="Rhea" id="RHEA:42548"/>
        <dbReference type="Rhea" id="RHEA-COMP:10109"/>
        <dbReference type="Rhea" id="RHEA-COMP:10110"/>
        <dbReference type="ChEBI" id="CHEBI:65314"/>
        <dbReference type="ChEBI" id="CHEBI:65315"/>
        <dbReference type="EC" id="5.4.99.29"/>
    </reaction>
</comment>
<dbReference type="InterPro" id="IPR006224">
    <property type="entry name" value="PsdUridine_synth_RluA-like_CS"/>
</dbReference>
<sequence>MALIEYHPPLEPYLDIIYQDNYICVVNKPSGLLSVPGNQVQYYDSAMSRVKEKFGFCEPAHRLDMATSGLILFALSKAADKELKRQFREREPKKHYQALVWGHLAQDSGEVDLPMICDWENRPRQRLDFVFGKRAVTKFDVLARLPNNSTRVKLTPITGRSHQLRLHMLALGHPILGDKFYAHPQAKSMSPRLCLHAESLSITHPITGEAMTFYAKVDF</sequence>
<accession>A0A1V3I8B1</accession>
<evidence type="ECO:0000256" key="11">
    <source>
        <dbReference type="ARBA" id="ARBA00041266"/>
    </source>
</evidence>
<evidence type="ECO:0000256" key="10">
    <source>
        <dbReference type="ARBA" id="ARBA00039988"/>
    </source>
</evidence>
<reference evidence="17 18" key="1">
    <citation type="submission" date="2016-10" db="EMBL/GenBank/DDBJ databases">
        <title>Rodentibacter gen. nov. and new species.</title>
        <authorList>
            <person name="Christensen H."/>
        </authorList>
    </citation>
    <scope>NUCLEOTIDE SEQUENCE [LARGE SCALE GENOMIC DNA]</scope>
    <source>
        <strain evidence="17 18">Ac69</strain>
    </source>
</reference>
<dbReference type="GO" id="GO:0160151">
    <property type="term" value="F:tRNA pseudouridine(32) synthase activity"/>
    <property type="evidence" value="ECO:0007669"/>
    <property type="project" value="UniProtKB-EC"/>
</dbReference>
<feature type="domain" description="Pseudouridine synthase RsuA/RluA-like" evidence="16">
    <location>
        <begin position="23"/>
        <end position="169"/>
    </location>
</feature>
<evidence type="ECO:0000256" key="1">
    <source>
        <dbReference type="ARBA" id="ARBA00010876"/>
    </source>
</evidence>
<dbReference type="GO" id="GO:0000455">
    <property type="term" value="P:enzyme-directed rRNA pseudouridine synthesis"/>
    <property type="evidence" value="ECO:0007669"/>
    <property type="project" value="TreeGrafter"/>
</dbReference>
<protein>
    <recommendedName>
        <fullName evidence="10">Dual-specificity RNA pseudouridine synthase RluA</fullName>
        <ecNumber evidence="8">5.4.99.28</ecNumber>
        <ecNumber evidence="9">5.4.99.29</ecNumber>
    </recommendedName>
    <alternativeName>
        <fullName evidence="11">23S rRNA pseudouridine(746) synthase</fullName>
    </alternativeName>
    <alternativeName>
        <fullName evidence="14">Ribosomal large subunit pseudouridine synthase A</fullName>
    </alternativeName>
    <alternativeName>
        <fullName evidence="13">rRNA pseudouridylate synthase A</fullName>
    </alternativeName>
    <alternativeName>
        <fullName evidence="15">rRNA-uridine isomerase A</fullName>
    </alternativeName>
    <alternativeName>
        <fullName evidence="12">tRNA pseudouridine(32) synthase</fullName>
    </alternativeName>
</protein>
<evidence type="ECO:0000313" key="17">
    <source>
        <dbReference type="EMBL" id="OOF36222.1"/>
    </source>
</evidence>
<dbReference type="EMBL" id="MLHH01000014">
    <property type="protein sequence ID" value="OOF36222.1"/>
    <property type="molecule type" value="Genomic_DNA"/>
</dbReference>
<organism evidence="17 18">
    <name type="scientific">Rodentibacter heidelbergensis</name>
    <dbReference type="NCBI Taxonomy" id="1908258"/>
    <lineage>
        <taxon>Bacteria</taxon>
        <taxon>Pseudomonadati</taxon>
        <taxon>Pseudomonadota</taxon>
        <taxon>Gammaproteobacteria</taxon>
        <taxon>Pasteurellales</taxon>
        <taxon>Pasteurellaceae</taxon>
        <taxon>Rodentibacter</taxon>
    </lineage>
</organism>
<comment type="function">
    <text evidence="7">Dual specificity enzyme that catalyzes the synthesis of pseudouridine from uracil-746 in 23S ribosomal RNA and from uracil-32 in the anticodon stem and loop of transfer RNAs.</text>
</comment>
<keyword evidence="4" id="KW-0413">Isomerase</keyword>
<dbReference type="Proteomes" id="UP000189437">
    <property type="component" value="Unassembled WGS sequence"/>
</dbReference>
<evidence type="ECO:0000256" key="13">
    <source>
        <dbReference type="ARBA" id="ARBA00042844"/>
    </source>
</evidence>
<dbReference type="GO" id="GO:0003723">
    <property type="term" value="F:RNA binding"/>
    <property type="evidence" value="ECO:0007669"/>
    <property type="project" value="InterPro"/>
</dbReference>
<evidence type="ECO:0000256" key="7">
    <source>
        <dbReference type="ARBA" id="ARBA00037305"/>
    </source>
</evidence>
<dbReference type="RefSeq" id="WP_077427469.1">
    <property type="nucleotide sequence ID" value="NZ_MLHH01000014.1"/>
</dbReference>
<evidence type="ECO:0000256" key="2">
    <source>
        <dbReference type="ARBA" id="ARBA00022552"/>
    </source>
</evidence>
<dbReference type="SUPFAM" id="SSF55120">
    <property type="entry name" value="Pseudouridine synthase"/>
    <property type="match status" value="1"/>
</dbReference>
<evidence type="ECO:0000256" key="9">
    <source>
        <dbReference type="ARBA" id="ARBA00038945"/>
    </source>
</evidence>
<dbReference type="Gene3D" id="3.30.2350.10">
    <property type="entry name" value="Pseudouridine synthase"/>
    <property type="match status" value="1"/>
</dbReference>
<evidence type="ECO:0000313" key="18">
    <source>
        <dbReference type="Proteomes" id="UP000189437"/>
    </source>
</evidence>
<dbReference type="NCBIfam" id="NF007543">
    <property type="entry name" value="PRK10158.1"/>
    <property type="match status" value="1"/>
</dbReference>
<dbReference type="AlphaFoldDB" id="A0A1V3I8B1"/>
<dbReference type="PANTHER" id="PTHR21600">
    <property type="entry name" value="MITOCHONDRIAL RNA PSEUDOURIDINE SYNTHASE"/>
    <property type="match status" value="1"/>
</dbReference>
<comment type="similarity">
    <text evidence="1">Belongs to the pseudouridine synthase RluA family.</text>
</comment>
<dbReference type="GO" id="GO:0160142">
    <property type="term" value="F:23S rRNA pseudouridine(746) synthase activity"/>
    <property type="evidence" value="ECO:0007669"/>
    <property type="project" value="UniProtKB-EC"/>
</dbReference>
<dbReference type="FunFam" id="3.30.2350.10:FF:000005">
    <property type="entry name" value="Pseudouridine synthase"/>
    <property type="match status" value="1"/>
</dbReference>
<evidence type="ECO:0000256" key="6">
    <source>
        <dbReference type="ARBA" id="ARBA00036916"/>
    </source>
</evidence>
<dbReference type="Pfam" id="PF00849">
    <property type="entry name" value="PseudoU_synth_2"/>
    <property type="match status" value="1"/>
</dbReference>
<keyword evidence="18" id="KW-1185">Reference proteome</keyword>
<evidence type="ECO:0000256" key="14">
    <source>
        <dbReference type="ARBA" id="ARBA00042883"/>
    </source>
</evidence>